<dbReference type="PANTHER" id="PTHR33693">
    <property type="entry name" value="TYPE-5 URACIL-DNA GLYCOSYLASE"/>
    <property type="match status" value="1"/>
</dbReference>
<evidence type="ECO:0000256" key="11">
    <source>
        <dbReference type="ARBA" id="ARBA00023204"/>
    </source>
</evidence>
<dbReference type="InterPro" id="IPR051536">
    <property type="entry name" value="UDG_Type-4/5"/>
</dbReference>
<keyword evidence="9" id="KW-0408">Iron</keyword>
<evidence type="ECO:0000256" key="5">
    <source>
        <dbReference type="ARBA" id="ARBA00022485"/>
    </source>
</evidence>
<evidence type="ECO:0000256" key="7">
    <source>
        <dbReference type="ARBA" id="ARBA00022763"/>
    </source>
</evidence>
<sequence length="174" mass="19469">MSVLTELYQEMANCQDCDLARGRTKVVPGEGPEDADLLFVGEAPGWYEDQQGRPFVGSAGAFLDELLASIGLSRKQVYIANVIKCRPPGNRDPLSSEIQACRKWLDRQMEIIQPKMVAILGRYSLARYFPNESIGKIHGKARKIGDVIYYPMYHPAAALHQGSLRKTIEADMLR</sequence>
<keyword evidence="11" id="KW-0234">DNA repair</keyword>
<keyword evidence="10" id="KW-0411">Iron-sulfur</keyword>
<dbReference type="InterPro" id="IPR005273">
    <property type="entry name" value="Ura-DNA_glyco_family4"/>
</dbReference>
<dbReference type="GO" id="GO:0051539">
    <property type="term" value="F:4 iron, 4 sulfur cluster binding"/>
    <property type="evidence" value="ECO:0007669"/>
    <property type="project" value="UniProtKB-KW"/>
</dbReference>
<dbReference type="InterPro" id="IPR005122">
    <property type="entry name" value="Uracil-DNA_glycosylase-like"/>
</dbReference>
<organism evidence="13">
    <name type="scientific">marine sediment metagenome</name>
    <dbReference type="NCBI Taxonomy" id="412755"/>
    <lineage>
        <taxon>unclassified sequences</taxon>
        <taxon>metagenomes</taxon>
        <taxon>ecological metagenomes</taxon>
    </lineage>
</organism>
<dbReference type="SMART" id="SM00986">
    <property type="entry name" value="UDG"/>
    <property type="match status" value="1"/>
</dbReference>
<dbReference type="CDD" id="cd10030">
    <property type="entry name" value="UDG-F4_TTUDGA_SPO1dp_like"/>
    <property type="match status" value="1"/>
</dbReference>
<evidence type="ECO:0000256" key="10">
    <source>
        <dbReference type="ARBA" id="ARBA00023014"/>
    </source>
</evidence>
<protein>
    <recommendedName>
        <fullName evidence="4">Type-4 uracil-DNA glycosylase</fullName>
        <ecNumber evidence="3">3.2.2.27</ecNumber>
    </recommendedName>
</protein>
<proteinExistence type="inferred from homology"/>
<comment type="caution">
    <text evidence="13">The sequence shown here is derived from an EMBL/GenBank/DDBJ whole genome shotgun (WGS) entry which is preliminary data.</text>
</comment>
<dbReference type="SMART" id="SM00987">
    <property type="entry name" value="UreE_C"/>
    <property type="match status" value="1"/>
</dbReference>
<dbReference type="Pfam" id="PF03167">
    <property type="entry name" value="UDG"/>
    <property type="match status" value="1"/>
</dbReference>
<reference evidence="13" key="1">
    <citation type="journal article" date="2014" name="Front. Microbiol.">
        <title>High frequency of phylogenetically diverse reductive dehalogenase-homologous genes in deep subseafloor sedimentary metagenomes.</title>
        <authorList>
            <person name="Kawai M."/>
            <person name="Futagami T."/>
            <person name="Toyoda A."/>
            <person name="Takaki Y."/>
            <person name="Nishi S."/>
            <person name="Hori S."/>
            <person name="Arai W."/>
            <person name="Tsubouchi T."/>
            <person name="Morono Y."/>
            <person name="Uchiyama I."/>
            <person name="Ito T."/>
            <person name="Fujiyama A."/>
            <person name="Inagaki F."/>
            <person name="Takami H."/>
        </authorList>
    </citation>
    <scope>NUCLEOTIDE SEQUENCE</scope>
    <source>
        <strain evidence="13">Expedition CK06-06</strain>
    </source>
</reference>
<evidence type="ECO:0000256" key="1">
    <source>
        <dbReference type="ARBA" id="ARBA00001400"/>
    </source>
</evidence>
<name>X1IAW4_9ZZZZ</name>
<dbReference type="NCBIfam" id="TIGR00758">
    <property type="entry name" value="UDG_fam4"/>
    <property type="match status" value="1"/>
</dbReference>
<dbReference type="PANTHER" id="PTHR33693:SF1">
    <property type="entry name" value="TYPE-4 URACIL-DNA GLYCOSYLASE"/>
    <property type="match status" value="1"/>
</dbReference>
<dbReference type="AlphaFoldDB" id="X1IAW4"/>
<evidence type="ECO:0000256" key="6">
    <source>
        <dbReference type="ARBA" id="ARBA00022723"/>
    </source>
</evidence>
<keyword evidence="7" id="KW-0227">DNA damage</keyword>
<evidence type="ECO:0000313" key="13">
    <source>
        <dbReference type="EMBL" id="GAH54718.1"/>
    </source>
</evidence>
<dbReference type="SUPFAM" id="SSF52141">
    <property type="entry name" value="Uracil-DNA glycosylase-like"/>
    <property type="match status" value="1"/>
</dbReference>
<keyword evidence="8" id="KW-0378">Hydrolase</keyword>
<feature type="non-terminal residue" evidence="13">
    <location>
        <position position="174"/>
    </location>
</feature>
<evidence type="ECO:0000256" key="8">
    <source>
        <dbReference type="ARBA" id="ARBA00022801"/>
    </source>
</evidence>
<comment type="similarity">
    <text evidence="2">Belongs to the uracil-DNA glycosylase (UDG) superfamily. Type 4 (UDGa) family.</text>
</comment>
<dbReference type="GO" id="GO:0046872">
    <property type="term" value="F:metal ion binding"/>
    <property type="evidence" value="ECO:0007669"/>
    <property type="project" value="UniProtKB-KW"/>
</dbReference>
<gene>
    <name evidence="13" type="ORF">S03H2_36284</name>
</gene>
<dbReference type="EMBL" id="BARU01022257">
    <property type="protein sequence ID" value="GAH54718.1"/>
    <property type="molecule type" value="Genomic_DNA"/>
</dbReference>
<evidence type="ECO:0000256" key="3">
    <source>
        <dbReference type="ARBA" id="ARBA00012030"/>
    </source>
</evidence>
<dbReference type="GO" id="GO:0004844">
    <property type="term" value="F:uracil DNA N-glycosylase activity"/>
    <property type="evidence" value="ECO:0007669"/>
    <property type="project" value="UniProtKB-EC"/>
</dbReference>
<dbReference type="GO" id="GO:0006281">
    <property type="term" value="P:DNA repair"/>
    <property type="evidence" value="ECO:0007669"/>
    <property type="project" value="UniProtKB-KW"/>
</dbReference>
<evidence type="ECO:0000256" key="4">
    <source>
        <dbReference type="ARBA" id="ARBA00019403"/>
    </source>
</evidence>
<accession>X1IAW4</accession>
<keyword evidence="5" id="KW-0004">4Fe-4S</keyword>
<dbReference type="InterPro" id="IPR036895">
    <property type="entry name" value="Uracil-DNA_glycosylase-like_sf"/>
</dbReference>
<evidence type="ECO:0000256" key="9">
    <source>
        <dbReference type="ARBA" id="ARBA00023004"/>
    </source>
</evidence>
<dbReference type="Gene3D" id="3.40.470.10">
    <property type="entry name" value="Uracil-DNA glycosylase-like domain"/>
    <property type="match status" value="1"/>
</dbReference>
<keyword evidence="6" id="KW-0479">Metal-binding</keyword>
<feature type="domain" description="Uracil-DNA glycosylase-like" evidence="12">
    <location>
        <begin position="28"/>
        <end position="173"/>
    </location>
</feature>
<evidence type="ECO:0000256" key="2">
    <source>
        <dbReference type="ARBA" id="ARBA00006521"/>
    </source>
</evidence>
<dbReference type="EC" id="3.2.2.27" evidence="3"/>
<comment type="catalytic activity">
    <reaction evidence="1">
        <text>Hydrolyzes single-stranded DNA or mismatched double-stranded DNA and polynucleotides, releasing free uracil.</text>
        <dbReference type="EC" id="3.2.2.27"/>
    </reaction>
</comment>
<evidence type="ECO:0000259" key="12">
    <source>
        <dbReference type="SMART" id="SM00986"/>
    </source>
</evidence>